<dbReference type="GO" id="GO:0006355">
    <property type="term" value="P:regulation of DNA-templated transcription"/>
    <property type="evidence" value="ECO:0007669"/>
    <property type="project" value="InterPro"/>
</dbReference>
<dbReference type="SMART" id="SM00862">
    <property type="entry name" value="Trans_reg_C"/>
    <property type="match status" value="1"/>
</dbReference>
<proteinExistence type="inferred from homology"/>
<organism evidence="7 8">
    <name type="scientific">Actinoplanes auranticolor</name>
    <dbReference type="NCBI Taxonomy" id="47988"/>
    <lineage>
        <taxon>Bacteria</taxon>
        <taxon>Bacillati</taxon>
        <taxon>Actinomycetota</taxon>
        <taxon>Actinomycetes</taxon>
        <taxon>Micromonosporales</taxon>
        <taxon>Micromonosporaceae</taxon>
        <taxon>Actinoplanes</taxon>
    </lineage>
</organism>
<evidence type="ECO:0000313" key="7">
    <source>
        <dbReference type="EMBL" id="GIM66063.1"/>
    </source>
</evidence>
<evidence type="ECO:0000259" key="6">
    <source>
        <dbReference type="SMART" id="SM01043"/>
    </source>
</evidence>
<evidence type="ECO:0000256" key="3">
    <source>
        <dbReference type="ARBA" id="ARBA00023125"/>
    </source>
</evidence>
<dbReference type="GO" id="GO:0043531">
    <property type="term" value="F:ADP binding"/>
    <property type="evidence" value="ECO:0007669"/>
    <property type="project" value="InterPro"/>
</dbReference>
<dbReference type="PANTHER" id="PTHR35807">
    <property type="entry name" value="TRANSCRIPTIONAL REGULATOR REDD-RELATED"/>
    <property type="match status" value="1"/>
</dbReference>
<dbReference type="PANTHER" id="PTHR35807:SF1">
    <property type="entry name" value="TRANSCRIPTIONAL REGULATOR REDD"/>
    <property type="match status" value="1"/>
</dbReference>
<reference evidence="7" key="1">
    <citation type="submission" date="2021-03" db="EMBL/GenBank/DDBJ databases">
        <title>Whole genome shotgun sequence of Actinoplanes auranticolor NBRC 12245.</title>
        <authorList>
            <person name="Komaki H."/>
            <person name="Tamura T."/>
        </authorList>
    </citation>
    <scope>NUCLEOTIDE SEQUENCE</scope>
    <source>
        <strain evidence="7">NBRC 12245</strain>
    </source>
</reference>
<accession>A0A919VHR3</accession>
<dbReference type="InterPro" id="IPR001867">
    <property type="entry name" value="OmpR/PhoB-type_DNA-bd"/>
</dbReference>
<evidence type="ECO:0000256" key="1">
    <source>
        <dbReference type="ARBA" id="ARBA00005820"/>
    </source>
</evidence>
<dbReference type="InterPro" id="IPR027417">
    <property type="entry name" value="P-loop_NTPase"/>
</dbReference>
<dbReference type="Gene3D" id="1.25.40.10">
    <property type="entry name" value="Tetratricopeptide repeat domain"/>
    <property type="match status" value="1"/>
</dbReference>
<dbReference type="InterPro" id="IPR051677">
    <property type="entry name" value="AfsR-DnrI-RedD_regulator"/>
</dbReference>
<dbReference type="GO" id="GO:0003677">
    <property type="term" value="F:DNA binding"/>
    <property type="evidence" value="ECO:0007669"/>
    <property type="project" value="UniProtKB-KW"/>
</dbReference>
<dbReference type="InterPro" id="IPR036388">
    <property type="entry name" value="WH-like_DNA-bd_sf"/>
</dbReference>
<dbReference type="PRINTS" id="PR00364">
    <property type="entry name" value="DISEASERSIST"/>
</dbReference>
<dbReference type="SUPFAM" id="SSF46894">
    <property type="entry name" value="C-terminal effector domain of the bipartite response regulators"/>
    <property type="match status" value="1"/>
</dbReference>
<comment type="similarity">
    <text evidence="1">Belongs to the AfsR/DnrI/RedD regulatory family.</text>
</comment>
<comment type="caution">
    <text evidence="7">The sequence shown here is derived from an EMBL/GenBank/DDBJ whole genome shotgun (WGS) entry which is preliminary data.</text>
</comment>
<dbReference type="CDD" id="cd15831">
    <property type="entry name" value="BTAD"/>
    <property type="match status" value="1"/>
</dbReference>
<keyword evidence="2" id="KW-0805">Transcription regulation</keyword>
<name>A0A919VHR3_9ACTN</name>
<dbReference type="InterPro" id="IPR005158">
    <property type="entry name" value="BTAD"/>
</dbReference>
<feature type="domain" description="Bacterial transcriptional activator" evidence="6">
    <location>
        <begin position="91"/>
        <end position="231"/>
    </location>
</feature>
<dbReference type="InterPro" id="IPR016032">
    <property type="entry name" value="Sig_transdc_resp-reg_C-effctor"/>
</dbReference>
<dbReference type="Gene3D" id="1.10.10.10">
    <property type="entry name" value="Winged helix-like DNA-binding domain superfamily/Winged helix DNA-binding domain"/>
    <property type="match status" value="1"/>
</dbReference>
<dbReference type="Proteomes" id="UP000681340">
    <property type="component" value="Unassembled WGS sequence"/>
</dbReference>
<dbReference type="SMART" id="SM01043">
    <property type="entry name" value="BTAD"/>
    <property type="match status" value="1"/>
</dbReference>
<dbReference type="EMBL" id="BOQL01000018">
    <property type="protein sequence ID" value="GIM66063.1"/>
    <property type="molecule type" value="Genomic_DNA"/>
</dbReference>
<dbReference type="GO" id="GO:0000160">
    <property type="term" value="P:phosphorelay signal transduction system"/>
    <property type="evidence" value="ECO:0007669"/>
    <property type="project" value="InterPro"/>
</dbReference>
<dbReference type="AlphaFoldDB" id="A0A919VHR3"/>
<dbReference type="InterPro" id="IPR002182">
    <property type="entry name" value="NB-ARC"/>
</dbReference>
<dbReference type="Pfam" id="PF00931">
    <property type="entry name" value="NB-ARC"/>
    <property type="match status" value="1"/>
</dbReference>
<gene>
    <name evidence="7" type="ORF">Aau02nite_21510</name>
</gene>
<dbReference type="RefSeq" id="WP_212988186.1">
    <property type="nucleotide sequence ID" value="NZ_BAABEA010000009.1"/>
</dbReference>
<keyword evidence="8" id="KW-1185">Reference proteome</keyword>
<evidence type="ECO:0008006" key="9">
    <source>
        <dbReference type="Google" id="ProtNLM"/>
    </source>
</evidence>
<protein>
    <recommendedName>
        <fullName evidence="9">DNA-binding SARP family transcriptional activator</fullName>
    </recommendedName>
</protein>
<evidence type="ECO:0000259" key="5">
    <source>
        <dbReference type="SMART" id="SM00862"/>
    </source>
</evidence>
<sequence length="537" mass="56576">MLFGVLGPIEVHTHRLAAGKPATVLATLLLEPGAWVPVDRLVDSVWPGGGPASAVPNLRTYVWQLRRLLPAPERLQGRTDAYRIEVGPGELDTDVVTRLAADARATDPQTAISLLERALGLWRGRPFSGVPTPGADAAVARLDELRLDLREQLADRLLEAGRSGEAVAVLRQVTTDAPLREAAWTRLVRALHATGQRAEALIAYRRAGDRLETELGVAPGPGLAAAGSVALGEPARPPRARRELPRDVRLVGRADELTAIRRGGPLVLVDGMRGAGKTALVVHAAHRMAADHPDGQLFVELRGSLPAADALVRLLRGIGVPAGDIPDGLDDRAALWRSETAHRRLLIVLDDVADEDQLSPLLPATAESRTVVTTRNRGWHPAHADRIAVEPLDRRSAAALFAAVAGAPAGAAVIGHCGGLPAALLEAAARLRSRPQWTVGRLASELDQDSCRILTGTRRRLDGCRLAAWPALGSLPAEFGVPAAARALGVSPAAARASLDVLVDGGLLEAAGPDGYRTHVLVRHLAGCAAGPLELVA</sequence>
<dbReference type="Pfam" id="PF03704">
    <property type="entry name" value="BTAD"/>
    <property type="match status" value="1"/>
</dbReference>
<evidence type="ECO:0000313" key="8">
    <source>
        <dbReference type="Proteomes" id="UP000681340"/>
    </source>
</evidence>
<dbReference type="SUPFAM" id="SSF52540">
    <property type="entry name" value="P-loop containing nucleoside triphosphate hydrolases"/>
    <property type="match status" value="1"/>
</dbReference>
<dbReference type="SUPFAM" id="SSF48452">
    <property type="entry name" value="TPR-like"/>
    <property type="match status" value="1"/>
</dbReference>
<keyword evidence="3" id="KW-0238">DNA-binding</keyword>
<evidence type="ECO:0000256" key="2">
    <source>
        <dbReference type="ARBA" id="ARBA00023015"/>
    </source>
</evidence>
<evidence type="ECO:0000256" key="4">
    <source>
        <dbReference type="ARBA" id="ARBA00023163"/>
    </source>
</evidence>
<feature type="domain" description="OmpR/PhoB-type" evidence="5">
    <location>
        <begin position="13"/>
        <end position="84"/>
    </location>
</feature>
<dbReference type="InterPro" id="IPR011990">
    <property type="entry name" value="TPR-like_helical_dom_sf"/>
</dbReference>
<keyword evidence="4" id="KW-0804">Transcription</keyword>